<organism evidence="2">
    <name type="scientific">bioreactor metagenome</name>
    <dbReference type="NCBI Taxonomy" id="1076179"/>
    <lineage>
        <taxon>unclassified sequences</taxon>
        <taxon>metagenomes</taxon>
        <taxon>ecological metagenomes</taxon>
    </lineage>
</organism>
<proteinExistence type="predicted"/>
<protein>
    <submittedName>
        <fullName evidence="2">Uncharacterized protein</fullName>
    </submittedName>
</protein>
<dbReference type="EMBL" id="VSSQ01016241">
    <property type="protein sequence ID" value="MPM57385.1"/>
    <property type="molecule type" value="Genomic_DNA"/>
</dbReference>
<accession>A0A645AVW3</accession>
<evidence type="ECO:0000256" key="1">
    <source>
        <dbReference type="SAM" id="MobiDB-lite"/>
    </source>
</evidence>
<sequence>MVWAVVWSGQSGQQLQQVLVDQVGSLVGGGRPTTVRVGHVIGGVGRWSAGGDPGDQVTGPEPAPRRRDGAAELAEGEDPGVARGRLVEEPGALPGRHGQHQIDGGEILRGDPGAEDPGRVTAAGDELSGHRAVHRPGRQPVGPGAREARHPAAPHQGAAAALGVGGAADVGRADVQHGERPREGPPRDGRQDGCRAGVDRPTASGCRATTGR</sequence>
<evidence type="ECO:0000313" key="2">
    <source>
        <dbReference type="EMBL" id="MPM57385.1"/>
    </source>
</evidence>
<comment type="caution">
    <text evidence="2">The sequence shown here is derived from an EMBL/GenBank/DDBJ whole genome shotgun (WGS) entry which is preliminary data.</text>
</comment>
<feature type="compositionally biased region" description="Low complexity" evidence="1">
    <location>
        <begin position="151"/>
        <end position="162"/>
    </location>
</feature>
<reference evidence="2" key="1">
    <citation type="submission" date="2019-08" db="EMBL/GenBank/DDBJ databases">
        <authorList>
            <person name="Kucharzyk K."/>
            <person name="Murdoch R.W."/>
            <person name="Higgins S."/>
            <person name="Loffler F."/>
        </authorList>
    </citation>
    <scope>NUCLEOTIDE SEQUENCE</scope>
</reference>
<name>A0A645AVW3_9ZZZZ</name>
<feature type="region of interest" description="Disordered" evidence="1">
    <location>
        <begin position="46"/>
        <end position="212"/>
    </location>
</feature>
<feature type="compositionally biased region" description="Basic and acidic residues" evidence="1">
    <location>
        <begin position="171"/>
        <end position="193"/>
    </location>
</feature>
<gene>
    <name evidence="2" type="ORF">SDC9_104207</name>
</gene>
<dbReference type="AlphaFoldDB" id="A0A645AVW3"/>